<proteinExistence type="predicted"/>
<organism evidence="1 2">
    <name type="scientific">Runella defluvii</name>
    <dbReference type="NCBI Taxonomy" id="370973"/>
    <lineage>
        <taxon>Bacteria</taxon>
        <taxon>Pseudomonadati</taxon>
        <taxon>Bacteroidota</taxon>
        <taxon>Cytophagia</taxon>
        <taxon>Cytophagales</taxon>
        <taxon>Spirosomataceae</taxon>
        <taxon>Runella</taxon>
    </lineage>
</organism>
<protein>
    <submittedName>
        <fullName evidence="1">Uncharacterized protein</fullName>
    </submittedName>
</protein>
<dbReference type="AlphaFoldDB" id="A0A7W5ZPP4"/>
<evidence type="ECO:0000313" key="2">
    <source>
        <dbReference type="Proteomes" id="UP000541352"/>
    </source>
</evidence>
<dbReference type="EMBL" id="JACIBY010000012">
    <property type="protein sequence ID" value="MBB3840743.1"/>
    <property type="molecule type" value="Genomic_DNA"/>
</dbReference>
<gene>
    <name evidence="1" type="ORF">FHS57_004763</name>
</gene>
<sequence length="86" mass="10540">MSTYQPQTPGPTPTISELIEKFRVLNQRTKNRVRREFNDKFGYSDSDTTFQRLMERRLFLCYDEYLFLVDTILLHYDFYVWAKKEQ</sequence>
<dbReference type="Proteomes" id="UP000541352">
    <property type="component" value="Unassembled WGS sequence"/>
</dbReference>
<comment type="caution">
    <text evidence="1">The sequence shown here is derived from an EMBL/GenBank/DDBJ whole genome shotgun (WGS) entry which is preliminary data.</text>
</comment>
<keyword evidence="2" id="KW-1185">Reference proteome</keyword>
<evidence type="ECO:0000313" key="1">
    <source>
        <dbReference type="EMBL" id="MBB3840743.1"/>
    </source>
</evidence>
<name>A0A7W5ZPP4_9BACT</name>
<reference evidence="1 2" key="1">
    <citation type="submission" date="2020-08" db="EMBL/GenBank/DDBJ databases">
        <title>Genomic Encyclopedia of Type Strains, Phase IV (KMG-IV): sequencing the most valuable type-strain genomes for metagenomic binning, comparative biology and taxonomic classification.</title>
        <authorList>
            <person name="Goeker M."/>
        </authorList>
    </citation>
    <scope>NUCLEOTIDE SEQUENCE [LARGE SCALE GENOMIC DNA]</scope>
    <source>
        <strain evidence="1 2">DSM 17976</strain>
    </source>
</reference>
<dbReference type="RefSeq" id="WP_183977916.1">
    <property type="nucleotide sequence ID" value="NZ_JACIBY010000012.1"/>
</dbReference>
<accession>A0A7W5ZPP4</accession>